<organism evidence="8 9">
    <name type="scientific">Caerostris darwini</name>
    <dbReference type="NCBI Taxonomy" id="1538125"/>
    <lineage>
        <taxon>Eukaryota</taxon>
        <taxon>Metazoa</taxon>
        <taxon>Ecdysozoa</taxon>
        <taxon>Arthropoda</taxon>
        <taxon>Chelicerata</taxon>
        <taxon>Arachnida</taxon>
        <taxon>Araneae</taxon>
        <taxon>Araneomorphae</taxon>
        <taxon>Entelegynae</taxon>
        <taxon>Araneoidea</taxon>
        <taxon>Araneidae</taxon>
        <taxon>Caerostris</taxon>
    </lineage>
</organism>
<feature type="transmembrane region" description="Helical" evidence="6">
    <location>
        <begin position="331"/>
        <end position="355"/>
    </location>
</feature>
<dbReference type="EMBL" id="BPLQ01006428">
    <property type="protein sequence ID" value="GIY22271.1"/>
    <property type="molecule type" value="Genomic_DNA"/>
</dbReference>
<keyword evidence="3 6" id="KW-0812">Transmembrane</keyword>
<feature type="transmembrane region" description="Helical" evidence="6">
    <location>
        <begin position="465"/>
        <end position="488"/>
    </location>
</feature>
<feature type="transmembrane region" description="Helical" evidence="6">
    <location>
        <begin position="104"/>
        <end position="123"/>
    </location>
</feature>
<dbReference type="SUPFAM" id="SSF103473">
    <property type="entry name" value="MFS general substrate transporter"/>
    <property type="match status" value="1"/>
</dbReference>
<dbReference type="Gene3D" id="1.20.1250.20">
    <property type="entry name" value="MFS general substrate transporter like domains"/>
    <property type="match status" value="3"/>
</dbReference>
<keyword evidence="5 6" id="KW-0472">Membrane</keyword>
<dbReference type="PANTHER" id="PTHR16172:SF30">
    <property type="entry name" value="SUGAR BABY, ISOFORM C"/>
    <property type="match status" value="1"/>
</dbReference>
<feature type="domain" description="Major facilitator superfamily associated" evidence="7">
    <location>
        <begin position="41"/>
        <end position="533"/>
    </location>
</feature>
<comment type="caution">
    <text evidence="8">The sequence shown here is derived from an EMBL/GenBank/DDBJ whole genome shotgun (WGS) entry which is preliminary data.</text>
</comment>
<reference evidence="8 9" key="1">
    <citation type="submission" date="2021-06" db="EMBL/GenBank/DDBJ databases">
        <title>Caerostris darwini draft genome.</title>
        <authorList>
            <person name="Kono N."/>
            <person name="Arakawa K."/>
        </authorList>
    </citation>
    <scope>NUCLEOTIDE SEQUENCE [LARGE SCALE GENOMIC DNA]</scope>
</reference>
<feature type="transmembrane region" description="Helical" evidence="6">
    <location>
        <begin position="308"/>
        <end position="325"/>
    </location>
</feature>
<evidence type="ECO:0000256" key="2">
    <source>
        <dbReference type="ARBA" id="ARBA00005241"/>
    </source>
</evidence>
<dbReference type="AlphaFoldDB" id="A0AAV4RPK2"/>
<keyword evidence="4 6" id="KW-1133">Transmembrane helix</keyword>
<feature type="transmembrane region" description="Helical" evidence="6">
    <location>
        <begin position="39"/>
        <end position="63"/>
    </location>
</feature>
<evidence type="ECO:0000256" key="6">
    <source>
        <dbReference type="SAM" id="Phobius"/>
    </source>
</evidence>
<evidence type="ECO:0000256" key="5">
    <source>
        <dbReference type="ARBA" id="ARBA00023136"/>
    </source>
</evidence>
<feature type="transmembrane region" description="Helical" evidence="6">
    <location>
        <begin position="440"/>
        <end position="459"/>
    </location>
</feature>
<name>A0AAV4RPK2_9ARAC</name>
<protein>
    <submittedName>
        <fullName evidence="8">Major facilitator superfamily domain-containing protein 6-A</fullName>
    </submittedName>
</protein>
<dbReference type="InterPro" id="IPR051717">
    <property type="entry name" value="MFS_MFSD6"/>
</dbReference>
<evidence type="ECO:0000256" key="1">
    <source>
        <dbReference type="ARBA" id="ARBA00004141"/>
    </source>
</evidence>
<feature type="transmembrane region" description="Helical" evidence="6">
    <location>
        <begin position="533"/>
        <end position="554"/>
    </location>
</feature>
<accession>A0AAV4RPK2</accession>
<dbReference type="InterPro" id="IPR024989">
    <property type="entry name" value="MFS_assoc_dom"/>
</dbReference>
<dbReference type="InterPro" id="IPR036259">
    <property type="entry name" value="MFS_trans_sf"/>
</dbReference>
<evidence type="ECO:0000313" key="9">
    <source>
        <dbReference type="Proteomes" id="UP001054837"/>
    </source>
</evidence>
<gene>
    <name evidence="8" type="primary">mfsd6a</name>
    <name evidence="8" type="ORF">CDAR_374831</name>
</gene>
<evidence type="ECO:0000256" key="3">
    <source>
        <dbReference type="ARBA" id="ARBA00022692"/>
    </source>
</evidence>
<evidence type="ECO:0000259" key="7">
    <source>
        <dbReference type="Pfam" id="PF12832"/>
    </source>
</evidence>
<comment type="similarity">
    <text evidence="2">Belongs to the major facilitator superfamily. MFSD6 family.</text>
</comment>
<dbReference type="Pfam" id="PF12832">
    <property type="entry name" value="MFS_1_like"/>
    <property type="match status" value="1"/>
</dbReference>
<comment type="subcellular location">
    <subcellularLocation>
        <location evidence="1">Membrane</location>
        <topology evidence="1">Multi-pass membrane protein</topology>
    </subcellularLocation>
</comment>
<keyword evidence="9" id="KW-1185">Reference proteome</keyword>
<feature type="transmembrane region" description="Helical" evidence="6">
    <location>
        <begin position="376"/>
        <end position="397"/>
    </location>
</feature>
<proteinExistence type="inferred from homology"/>
<dbReference type="GO" id="GO:0016020">
    <property type="term" value="C:membrane"/>
    <property type="evidence" value="ECO:0007669"/>
    <property type="project" value="UniProtKB-SubCell"/>
</dbReference>
<evidence type="ECO:0000313" key="8">
    <source>
        <dbReference type="EMBL" id="GIY22271.1"/>
    </source>
</evidence>
<feature type="transmembrane region" description="Helical" evidence="6">
    <location>
        <begin position="267"/>
        <end position="287"/>
    </location>
</feature>
<dbReference type="Proteomes" id="UP001054837">
    <property type="component" value="Unassembled WGS sequence"/>
</dbReference>
<dbReference type="PANTHER" id="PTHR16172">
    <property type="entry name" value="MAJOR FACILITATOR SUPERFAMILY DOMAIN-CONTAINING PROTEIN 6-LIKE"/>
    <property type="match status" value="1"/>
</dbReference>
<evidence type="ECO:0000256" key="4">
    <source>
        <dbReference type="ARBA" id="ARBA00022989"/>
    </source>
</evidence>
<feature type="transmembrane region" description="Helical" evidence="6">
    <location>
        <begin position="509"/>
        <end position="527"/>
    </location>
</feature>
<sequence length="569" mass="63721">MDPQEKCKKVDVYAISTEPTPNKVVDPTKTFWHIDKEMLYFKLHFFLFMGALSMVLPFISVFAKVRLGISASSLASVLMMEQFLFIVTKPILGYLADYFNKLKTIICLLTIFQAIFFFLLLIIPKIENPQNERAFEISSELINAIIKSESHQYSGNSSKEDGQYYSSKDDFFYVSPNNTDLESSDECTVYSVKSNHSGTSENNSKRSLLWTSLNDTKNINALQNKSSSFSMCKIFRNSTGHCYLVPCEFLTDLTETQNINDFYTYQFWLFALFTSAGMTCTSALFTLSDTACCESIQKTGAEFGRQRLWGAISWGVICPIGGLLNDYTDDYLASWILMAIMSALTLWNISKLDLLKPQFSQNILKDFGRVFKSKEFLIFEFAVLLNGIATGFVWFYLMLFLITIGGSRFLLGIAQTVQCFGGEIPCMFFSGWLINKLGHFNVLTLSLLCYCIRFVWYSFLQDPWLVLPVECLHGITYGMLYTAVASYAKLNAKPGIEATTQSVLFTTHEGLGAGLGCVLAGIGFDLLGGHETFFRASLFSGCGAVVSIFLHMCARRAGGSITVTPPSDP</sequence>